<organism evidence="16 17">
    <name type="scientific">Ligilactobacillus saerimneri</name>
    <dbReference type="NCBI Taxonomy" id="228229"/>
    <lineage>
        <taxon>Bacteria</taxon>
        <taxon>Bacillati</taxon>
        <taxon>Bacillota</taxon>
        <taxon>Bacilli</taxon>
        <taxon>Lactobacillales</taxon>
        <taxon>Lactobacillaceae</taxon>
        <taxon>Ligilactobacillus</taxon>
    </lineage>
</organism>
<keyword evidence="8 12" id="KW-0472">Membrane</keyword>
<dbReference type="PANTHER" id="PTHR12428:SF65">
    <property type="entry name" value="CYTOCHROME C OXIDASE ASSEMBLY PROTEIN COX18, MITOCHONDRIAL"/>
    <property type="match status" value="1"/>
</dbReference>
<feature type="region of interest" description="Disordered" evidence="13">
    <location>
        <begin position="257"/>
        <end position="277"/>
    </location>
</feature>
<keyword evidence="3 12" id="KW-1003">Cell membrane</keyword>
<dbReference type="InterPro" id="IPR028055">
    <property type="entry name" value="YidC/Oxa/ALB_C"/>
</dbReference>
<dbReference type="PROSITE" id="PS51257">
    <property type="entry name" value="PROKAR_LIPOPROTEIN"/>
    <property type="match status" value="1"/>
</dbReference>
<dbReference type="HAMAP" id="MF_01811">
    <property type="entry name" value="YidC_type2"/>
    <property type="match status" value="1"/>
</dbReference>
<dbReference type="GO" id="GO:0015031">
    <property type="term" value="P:protein transport"/>
    <property type="evidence" value="ECO:0007669"/>
    <property type="project" value="UniProtKB-KW"/>
</dbReference>
<keyword evidence="5 12" id="KW-0732">Signal</keyword>
<keyword evidence="4 12" id="KW-0812">Transmembrane</keyword>
<dbReference type="PRINTS" id="PR00701">
    <property type="entry name" value="60KDINNERMP"/>
</dbReference>
<evidence type="ECO:0000256" key="11">
    <source>
        <dbReference type="ARBA" id="ARBA00023288"/>
    </source>
</evidence>
<feature type="domain" description="Membrane insertase YidC/Oxa/ALB C-terminal" evidence="15">
    <location>
        <begin position="61"/>
        <end position="243"/>
    </location>
</feature>
<dbReference type="PANTHER" id="PTHR12428">
    <property type="entry name" value="OXA1"/>
    <property type="match status" value="1"/>
</dbReference>
<evidence type="ECO:0000313" key="16">
    <source>
        <dbReference type="EMBL" id="QLL78743.1"/>
    </source>
</evidence>
<dbReference type="RefSeq" id="WP_180848956.1">
    <property type="nucleotide sequence ID" value="NZ_CP047418.1"/>
</dbReference>
<dbReference type="InterPro" id="IPR023060">
    <property type="entry name" value="YidC/YidC1/YidC2_Firmicutes"/>
</dbReference>
<protein>
    <recommendedName>
        <fullName evidence="12">Membrane protein insertase YidC</fullName>
    </recommendedName>
    <alternativeName>
        <fullName evidence="12">Foldase YidC</fullName>
    </alternativeName>
    <alternativeName>
        <fullName evidence="12">Membrane integrase YidC</fullName>
    </alternativeName>
    <alternativeName>
        <fullName evidence="12">Membrane protein YidC</fullName>
    </alternativeName>
</protein>
<dbReference type="AlphaFoldDB" id="A0A7H9ELY5"/>
<dbReference type="Proteomes" id="UP000510886">
    <property type="component" value="Chromosome"/>
</dbReference>
<dbReference type="EMBL" id="CP047418">
    <property type="protein sequence ID" value="QLL78743.1"/>
    <property type="molecule type" value="Genomic_DNA"/>
</dbReference>
<evidence type="ECO:0000259" key="15">
    <source>
        <dbReference type="Pfam" id="PF02096"/>
    </source>
</evidence>
<sequence>MKNRKRMLALAGVLPLLVLLSGCASKQAPITAHSTGFWDHYIVWNVVRAIQGLSHVFGDRYGWGIIIFTIIVRIVILPLMIVQIRSTRKTMELQPKLKELQMMYPGKDVESHQALAAAQQRLYSEAGVNPMAGCLPLVVQMPVLFALYQAIYRSDVLKSGTFLWTQLGHRDPYFILPILAALFTYLTSKLSMMSQPESNTMTTTMTYGMPIMIFVMALNFSSALVLYWVVSNAFSALQILLFNNPYKIRAEREAKERAKKEHAKKIAKAKRKAYKKR</sequence>
<keyword evidence="2 12" id="KW-0813">Transport</keyword>
<keyword evidence="10 12" id="KW-0143">Chaperone</keyword>
<feature type="compositionally biased region" description="Basic residues" evidence="13">
    <location>
        <begin position="260"/>
        <end position="277"/>
    </location>
</feature>
<dbReference type="InterPro" id="IPR001708">
    <property type="entry name" value="YidC/ALB3/OXA1/COX18"/>
</dbReference>
<evidence type="ECO:0000256" key="14">
    <source>
        <dbReference type="SAM" id="SignalP"/>
    </source>
</evidence>
<feature type="signal peptide" evidence="14">
    <location>
        <begin position="1"/>
        <end position="26"/>
    </location>
</feature>
<keyword evidence="9" id="KW-0564">Palmitate</keyword>
<comment type="function">
    <text evidence="12">Required for the insertion and/or proper folding and/or complex formation of integral membrane proteins into the membrane. Involved in integration of membrane proteins that insert both dependently and independently of the Sec translocase complex, as well as at least some lipoproteins.</text>
</comment>
<comment type="similarity">
    <text evidence="12">Belongs to the OXA1/ALB3/YidC family. Type 2 subfamily.</text>
</comment>
<accession>A0A7H9ELY5</accession>
<evidence type="ECO:0000256" key="4">
    <source>
        <dbReference type="ARBA" id="ARBA00022692"/>
    </source>
</evidence>
<dbReference type="Pfam" id="PF02096">
    <property type="entry name" value="60KD_IMP"/>
    <property type="match status" value="1"/>
</dbReference>
<keyword evidence="11 12" id="KW-0449">Lipoprotein</keyword>
<name>A0A7H9ELY5_9LACO</name>
<keyword evidence="6 12" id="KW-0653">Protein transport</keyword>
<proteinExistence type="inferred from homology"/>
<dbReference type="NCBIfam" id="TIGR03592">
    <property type="entry name" value="yidC_oxa1_cterm"/>
    <property type="match status" value="1"/>
</dbReference>
<keyword evidence="7 12" id="KW-1133">Transmembrane helix</keyword>
<dbReference type="GO" id="GO:0051205">
    <property type="term" value="P:protein insertion into membrane"/>
    <property type="evidence" value="ECO:0007669"/>
    <property type="project" value="TreeGrafter"/>
</dbReference>
<evidence type="ECO:0000256" key="8">
    <source>
        <dbReference type="ARBA" id="ARBA00023136"/>
    </source>
</evidence>
<feature type="chain" id="PRO_5039093723" description="Membrane protein insertase YidC" evidence="14">
    <location>
        <begin position="27"/>
        <end position="277"/>
    </location>
</feature>
<evidence type="ECO:0000256" key="1">
    <source>
        <dbReference type="ARBA" id="ARBA00004651"/>
    </source>
</evidence>
<dbReference type="CDD" id="cd20070">
    <property type="entry name" value="5TM_YidC_Alb3"/>
    <property type="match status" value="1"/>
</dbReference>
<reference evidence="16 17" key="1">
    <citation type="submission" date="2020-01" db="EMBL/GenBank/DDBJ databases">
        <title>Complete and circular genome sequences of six lactobacillus isolates from horses.</title>
        <authorList>
            <person name="Hassan H.M."/>
        </authorList>
    </citation>
    <scope>NUCLEOTIDE SEQUENCE [LARGE SCALE GENOMIC DNA]</scope>
    <source>
        <strain evidence="16 17">1A</strain>
    </source>
</reference>
<evidence type="ECO:0000256" key="6">
    <source>
        <dbReference type="ARBA" id="ARBA00022927"/>
    </source>
</evidence>
<gene>
    <name evidence="12 16" type="primary">yidC</name>
    <name evidence="16" type="ORF">GTO87_09180</name>
</gene>
<evidence type="ECO:0000256" key="3">
    <source>
        <dbReference type="ARBA" id="ARBA00022475"/>
    </source>
</evidence>
<dbReference type="InterPro" id="IPR047196">
    <property type="entry name" value="YidC_ALB_C"/>
</dbReference>
<evidence type="ECO:0000256" key="10">
    <source>
        <dbReference type="ARBA" id="ARBA00023186"/>
    </source>
</evidence>
<comment type="caution">
    <text evidence="12">Lacks conserved residue(s) required for the propagation of feature annotation.</text>
</comment>
<evidence type="ECO:0000256" key="13">
    <source>
        <dbReference type="SAM" id="MobiDB-lite"/>
    </source>
</evidence>
<evidence type="ECO:0000256" key="5">
    <source>
        <dbReference type="ARBA" id="ARBA00022729"/>
    </source>
</evidence>
<evidence type="ECO:0000256" key="2">
    <source>
        <dbReference type="ARBA" id="ARBA00022448"/>
    </source>
</evidence>
<dbReference type="KEGG" id="lsw:GTO87_09180"/>
<dbReference type="GO" id="GO:0005886">
    <property type="term" value="C:plasma membrane"/>
    <property type="evidence" value="ECO:0007669"/>
    <property type="project" value="UniProtKB-SubCell"/>
</dbReference>
<evidence type="ECO:0000313" key="17">
    <source>
        <dbReference type="Proteomes" id="UP000510886"/>
    </source>
</evidence>
<feature type="transmembrane region" description="Helical" evidence="12">
    <location>
        <begin position="172"/>
        <end position="188"/>
    </location>
</feature>
<evidence type="ECO:0000256" key="9">
    <source>
        <dbReference type="ARBA" id="ARBA00023139"/>
    </source>
</evidence>
<dbReference type="GO" id="GO:0032977">
    <property type="term" value="F:membrane insertase activity"/>
    <property type="evidence" value="ECO:0007669"/>
    <property type="project" value="InterPro"/>
</dbReference>
<evidence type="ECO:0000256" key="12">
    <source>
        <dbReference type="HAMAP-Rule" id="MF_01811"/>
    </source>
</evidence>
<feature type="transmembrane region" description="Helical" evidence="12">
    <location>
        <begin position="61"/>
        <end position="82"/>
    </location>
</feature>
<comment type="subcellular location">
    <subcellularLocation>
        <location evidence="1 12">Cell membrane</location>
        <topology evidence="1 12">Multi-pass membrane protein</topology>
    </subcellularLocation>
</comment>
<evidence type="ECO:0000256" key="7">
    <source>
        <dbReference type="ARBA" id="ARBA00022989"/>
    </source>
</evidence>